<dbReference type="InterPro" id="IPR025166">
    <property type="entry name" value="Integrase_DNA_bind_dom"/>
</dbReference>
<evidence type="ECO:0000313" key="6">
    <source>
        <dbReference type="Proteomes" id="UP001148313"/>
    </source>
</evidence>
<dbReference type="PANTHER" id="PTHR30629">
    <property type="entry name" value="PROPHAGE INTEGRASE"/>
    <property type="match status" value="1"/>
</dbReference>
<dbReference type="SUPFAM" id="SSF56349">
    <property type="entry name" value="DNA breaking-rejoining enzymes"/>
    <property type="match status" value="1"/>
</dbReference>
<accession>A0ABT4VP07</accession>
<dbReference type="Gene3D" id="1.10.443.10">
    <property type="entry name" value="Intergrase catalytic core"/>
    <property type="match status" value="1"/>
</dbReference>
<dbReference type="InterPro" id="IPR050808">
    <property type="entry name" value="Phage_Integrase"/>
</dbReference>
<evidence type="ECO:0000256" key="1">
    <source>
        <dbReference type="ARBA" id="ARBA00008857"/>
    </source>
</evidence>
<comment type="caution">
    <text evidence="5">The sequence shown here is derived from an EMBL/GenBank/DDBJ whole genome shotgun (WGS) entry which is preliminary data.</text>
</comment>
<dbReference type="CDD" id="cd00801">
    <property type="entry name" value="INT_P4_C"/>
    <property type="match status" value="1"/>
</dbReference>
<organism evidence="5 6">
    <name type="scientific">Hoeflea poritis</name>
    <dbReference type="NCBI Taxonomy" id="2993659"/>
    <lineage>
        <taxon>Bacteria</taxon>
        <taxon>Pseudomonadati</taxon>
        <taxon>Pseudomonadota</taxon>
        <taxon>Alphaproteobacteria</taxon>
        <taxon>Hyphomicrobiales</taxon>
        <taxon>Rhizobiaceae</taxon>
        <taxon>Hoeflea</taxon>
    </lineage>
</organism>
<protein>
    <submittedName>
        <fullName evidence="5">Site-specific integrase</fullName>
    </submittedName>
</protein>
<name>A0ABT4VP07_9HYPH</name>
<comment type="similarity">
    <text evidence="1">Belongs to the 'phage' integrase family.</text>
</comment>
<proteinExistence type="inferred from homology"/>
<dbReference type="RefSeq" id="WP_271090167.1">
    <property type="nucleotide sequence ID" value="NZ_JAPJZH010000008.1"/>
</dbReference>
<dbReference type="PROSITE" id="PS51898">
    <property type="entry name" value="TYR_RECOMBINASE"/>
    <property type="match status" value="1"/>
</dbReference>
<evidence type="ECO:0000259" key="4">
    <source>
        <dbReference type="PROSITE" id="PS51898"/>
    </source>
</evidence>
<feature type="domain" description="Tyr recombinase" evidence="4">
    <location>
        <begin position="172"/>
        <end position="327"/>
    </location>
</feature>
<dbReference type="Pfam" id="PF13356">
    <property type="entry name" value="Arm-DNA-bind_3"/>
    <property type="match status" value="1"/>
</dbReference>
<keyword evidence="6" id="KW-1185">Reference proteome</keyword>
<evidence type="ECO:0000313" key="5">
    <source>
        <dbReference type="EMBL" id="MDA4846419.1"/>
    </source>
</evidence>
<sequence length="341" mass="38895">MRLKLTDLTIRQLPFTPSGQQTYWDVTTPAFGLRVGTRSKSFVVMYGQKRKLKTLGRYPDISLADARLAAKRVLVSKPASPEVEISYDDARKAFIEECRDKNRPKTVVGYERYLKTLKYSGKVSDLNRQTLKPVLSSPHKLTAFKIFLNWCVRNEYLLRNPLLGDKASYNPSRDRVLSVEELKAVWHYECPPFSDIVKLLVLLGQRRTETSLIVSDWIDGDIIYFPPEVTKNKKAHAIPFGPLAARYLPPEPFNGWSKSKRAMDKAVKIDPWTLHDLRRTFSSNHAPLGTPIHVVEKLLNHSSGSFGGVAGIYNRYGYMEEMRQAVQRYEDWLSSTLSIGG</sequence>
<reference evidence="5" key="1">
    <citation type="submission" date="2022-11" db="EMBL/GenBank/DDBJ databases">
        <title>Hoeflea poritis sp. nov., isolated from scleractinian coral Porites lutea.</title>
        <authorList>
            <person name="Zhang G."/>
            <person name="Wei Q."/>
            <person name="Cai L."/>
        </authorList>
    </citation>
    <scope>NUCLEOTIDE SEQUENCE</scope>
    <source>
        <strain evidence="5">E7-10</strain>
    </source>
</reference>
<dbReference type="EMBL" id="JAPJZH010000008">
    <property type="protein sequence ID" value="MDA4846419.1"/>
    <property type="molecule type" value="Genomic_DNA"/>
</dbReference>
<dbReference type="Proteomes" id="UP001148313">
    <property type="component" value="Unassembled WGS sequence"/>
</dbReference>
<gene>
    <name evidence="5" type="ORF">OOZ53_13720</name>
</gene>
<evidence type="ECO:0000256" key="2">
    <source>
        <dbReference type="ARBA" id="ARBA00022908"/>
    </source>
</evidence>
<dbReference type="InterPro" id="IPR011010">
    <property type="entry name" value="DNA_brk_join_enz"/>
</dbReference>
<keyword evidence="2" id="KW-0229">DNA integration</keyword>
<dbReference type="PANTHER" id="PTHR30629:SF2">
    <property type="entry name" value="PROPHAGE INTEGRASE INTS-RELATED"/>
    <property type="match status" value="1"/>
</dbReference>
<dbReference type="Gene3D" id="3.30.160.390">
    <property type="entry name" value="Integrase, DNA-binding domain"/>
    <property type="match status" value="1"/>
</dbReference>
<dbReference type="InterPro" id="IPR038488">
    <property type="entry name" value="Integrase_DNA-bd_sf"/>
</dbReference>
<dbReference type="InterPro" id="IPR013762">
    <property type="entry name" value="Integrase-like_cat_sf"/>
</dbReference>
<dbReference type="InterPro" id="IPR002104">
    <property type="entry name" value="Integrase_catalytic"/>
</dbReference>
<keyword evidence="3" id="KW-0233">DNA recombination</keyword>
<evidence type="ECO:0000256" key="3">
    <source>
        <dbReference type="ARBA" id="ARBA00023172"/>
    </source>
</evidence>